<dbReference type="CDD" id="cd01558">
    <property type="entry name" value="D-AAT_like"/>
    <property type="match status" value="1"/>
</dbReference>
<comment type="caution">
    <text evidence="4">The sequence shown here is derived from an EMBL/GenBank/DDBJ whole genome shotgun (WGS) entry which is preliminary data.</text>
</comment>
<dbReference type="GO" id="GO:0046394">
    <property type="term" value="P:carboxylic acid biosynthetic process"/>
    <property type="evidence" value="ECO:0007669"/>
    <property type="project" value="UniProtKB-ARBA"/>
</dbReference>
<name>E7RZ97_9BURK</name>
<dbReference type="EMBL" id="AEQP01000022">
    <property type="protein sequence ID" value="EFV93896.1"/>
    <property type="molecule type" value="Genomic_DNA"/>
</dbReference>
<dbReference type="InterPro" id="IPR043131">
    <property type="entry name" value="BCAT-like_N"/>
</dbReference>
<dbReference type="Gene3D" id="3.30.470.10">
    <property type="match status" value="1"/>
</dbReference>
<dbReference type="Proteomes" id="UP000011021">
    <property type="component" value="Unassembled WGS sequence"/>
</dbReference>
<dbReference type="GO" id="GO:0008652">
    <property type="term" value="P:amino acid biosynthetic process"/>
    <property type="evidence" value="ECO:0007669"/>
    <property type="project" value="UniProtKB-ARBA"/>
</dbReference>
<gene>
    <name evidence="4" type="ORF">HMPREF0551_2011</name>
</gene>
<dbReference type="FunFam" id="3.20.10.10:FF:000002">
    <property type="entry name" value="D-alanine aminotransferase"/>
    <property type="match status" value="1"/>
</dbReference>
<dbReference type="GO" id="GO:0005829">
    <property type="term" value="C:cytosol"/>
    <property type="evidence" value="ECO:0007669"/>
    <property type="project" value="TreeGrafter"/>
</dbReference>
<dbReference type="Gene3D" id="3.20.10.10">
    <property type="entry name" value="D-amino Acid Aminotransferase, subunit A, domain 2"/>
    <property type="match status" value="1"/>
</dbReference>
<dbReference type="GO" id="GO:0003824">
    <property type="term" value="F:catalytic activity"/>
    <property type="evidence" value="ECO:0007669"/>
    <property type="project" value="InterPro"/>
</dbReference>
<evidence type="ECO:0000256" key="2">
    <source>
        <dbReference type="ARBA" id="ARBA00009320"/>
    </source>
</evidence>
<dbReference type="InterPro" id="IPR036038">
    <property type="entry name" value="Aminotransferase-like"/>
</dbReference>
<dbReference type="PANTHER" id="PTHR42743">
    <property type="entry name" value="AMINO-ACID AMINOTRANSFERASE"/>
    <property type="match status" value="1"/>
</dbReference>
<dbReference type="AlphaFoldDB" id="E7RZ97"/>
<reference evidence="4 5" key="1">
    <citation type="submission" date="2010-12" db="EMBL/GenBank/DDBJ databases">
        <authorList>
            <person name="Muzny D."/>
            <person name="Qin X."/>
            <person name="Deng J."/>
            <person name="Jiang H."/>
            <person name="Liu Y."/>
            <person name="Qu J."/>
            <person name="Song X.-Z."/>
            <person name="Zhang L."/>
            <person name="Thornton R."/>
            <person name="Coyle M."/>
            <person name="Francisco L."/>
            <person name="Jackson L."/>
            <person name="Javaid M."/>
            <person name="Korchina V."/>
            <person name="Kovar C."/>
            <person name="Mata R."/>
            <person name="Mathew T."/>
            <person name="Ngo R."/>
            <person name="Nguyen L."/>
            <person name="Nguyen N."/>
            <person name="Okwuonu G."/>
            <person name="Ongeri F."/>
            <person name="Pham C."/>
            <person name="Simmons D."/>
            <person name="Wilczek-Boney K."/>
            <person name="Hale W."/>
            <person name="Jakkamsetti A."/>
            <person name="Pham P."/>
            <person name="Ruth R."/>
            <person name="San Lucas F."/>
            <person name="Warren J."/>
            <person name="Zhang J."/>
            <person name="Zhao Z."/>
            <person name="Zhou C."/>
            <person name="Zhu D."/>
            <person name="Lee S."/>
            <person name="Bess C."/>
            <person name="Blankenburg K."/>
            <person name="Forbes L."/>
            <person name="Fu Q."/>
            <person name="Gubbala S."/>
            <person name="Hirani K."/>
            <person name="Jayaseelan J.C."/>
            <person name="Lara F."/>
            <person name="Munidasa M."/>
            <person name="Palculict T."/>
            <person name="Patil S."/>
            <person name="Pu L.-L."/>
            <person name="Saada N."/>
            <person name="Tang L."/>
            <person name="Weissenberger G."/>
            <person name="Zhu Y."/>
            <person name="Hemphill L."/>
            <person name="Shang Y."/>
            <person name="Youmans B."/>
            <person name="Ayvaz T."/>
            <person name="Ross M."/>
            <person name="Santibanez J."/>
            <person name="Aqrawi P."/>
            <person name="Gross S."/>
            <person name="Joshi V."/>
            <person name="Fowler G."/>
            <person name="Nazareth L."/>
            <person name="Reid J."/>
            <person name="Worley K."/>
            <person name="Petrosino J."/>
            <person name="Highlander S."/>
            <person name="Gibbs R."/>
        </authorList>
    </citation>
    <scope>NUCLEOTIDE SEQUENCE [LARGE SCALE GENOMIC DNA]</scope>
    <source>
        <strain evidence="4 5">ATCC 51599</strain>
    </source>
</reference>
<dbReference type="eggNOG" id="COG0115">
    <property type="taxonomic scope" value="Bacteria"/>
</dbReference>
<dbReference type="PANTHER" id="PTHR42743:SF10">
    <property type="entry name" value="D-ALANINE AMINOTRANSFERASE"/>
    <property type="match status" value="1"/>
</dbReference>
<evidence type="ECO:0000256" key="3">
    <source>
        <dbReference type="ARBA" id="ARBA00022898"/>
    </source>
</evidence>
<accession>E7RZ97</accession>
<evidence type="ECO:0000256" key="1">
    <source>
        <dbReference type="ARBA" id="ARBA00001933"/>
    </source>
</evidence>
<dbReference type="STRING" id="887898.HMPREF0551_2011"/>
<keyword evidence="5" id="KW-1185">Reference proteome</keyword>
<dbReference type="SUPFAM" id="SSF56752">
    <property type="entry name" value="D-aminoacid aminotransferase-like PLP-dependent enzymes"/>
    <property type="match status" value="1"/>
</dbReference>
<evidence type="ECO:0000313" key="5">
    <source>
        <dbReference type="Proteomes" id="UP000011021"/>
    </source>
</evidence>
<dbReference type="InterPro" id="IPR001544">
    <property type="entry name" value="Aminotrans_IV"/>
</dbReference>
<evidence type="ECO:0000313" key="4">
    <source>
        <dbReference type="EMBL" id="EFV93896.1"/>
    </source>
</evidence>
<keyword evidence="3" id="KW-0663">Pyridoxal phosphate</keyword>
<comment type="cofactor">
    <cofactor evidence="1">
        <name>pyridoxal 5'-phosphate</name>
        <dbReference type="ChEBI" id="CHEBI:597326"/>
    </cofactor>
</comment>
<dbReference type="Pfam" id="PF01063">
    <property type="entry name" value="Aminotran_4"/>
    <property type="match status" value="1"/>
</dbReference>
<sequence length="308" mass="34579">MPFGRARPFMTRARRQEPTLAEASDFSTQIVYLNGSYMPLSEARVPVLDRGFIFGDGIYEVVPVYEGHPFRLAHHLKRLKRSLAKIRITNPLDDAGWTQLIDELVRRHPQWPNQVVYMHITRGVAKRDHAFPENATPTVFAMTNPFTPPTLESIGEGLSVISVPDERWLHCDIKSISLLGNILARQTAVEAGAIEAVLFRDGYLTEGASSNIWVVKDGKLLAPPHDNLILEGIRYELMEELARRSGIPFEARRISQDEVRNADELLLTAATKEVKPITRLDGQPVGKGVPGPIFHKLFAAYQEAKAQR</sequence>
<dbReference type="HOGENOM" id="CLU_020844_4_1_4"/>
<dbReference type="InterPro" id="IPR050571">
    <property type="entry name" value="Class-IV_PLP-Dep_Aminotrnsfr"/>
</dbReference>
<protein>
    <submittedName>
        <fullName evidence="4">Putative D-amino-acid transaminase</fullName>
    </submittedName>
</protein>
<comment type="similarity">
    <text evidence="2">Belongs to the class-IV pyridoxal-phosphate-dependent aminotransferase family.</text>
</comment>
<proteinExistence type="inferred from homology"/>
<dbReference type="InterPro" id="IPR043132">
    <property type="entry name" value="BCAT-like_C"/>
</dbReference>
<organism evidence="4 5">
    <name type="scientific">Lautropia mirabilis ATCC 51599</name>
    <dbReference type="NCBI Taxonomy" id="887898"/>
    <lineage>
        <taxon>Bacteria</taxon>
        <taxon>Pseudomonadati</taxon>
        <taxon>Pseudomonadota</taxon>
        <taxon>Betaproteobacteria</taxon>
        <taxon>Burkholderiales</taxon>
        <taxon>Burkholderiaceae</taxon>
        <taxon>Lautropia</taxon>
    </lineage>
</organism>